<keyword evidence="3" id="KW-1185">Reference proteome</keyword>
<sequence length="251" mass="28975">MFEANEYVDEMKVKFLNKNLMSCRNSYETVEPFSYIPGSNVQREDPVNRYTRSYEYISYESALVNLDNPYPIHLNEKKFLDTDDNLTKEFTDIITEEISEYLTSGSIFEVRLRGRKTKSFTAWVSLEDGEGSWEIDESFLSKTCKVNEIKVTAMTLVSSDDVRKLRISVDEDGVRLYEIINGSFKISFHWRVNDKDCCMTANIDSDGTVSFTGASADFSREDIMGNRFVKIKIGNNKNKIMTFLELFTHTS</sequence>
<evidence type="ECO:0000313" key="3">
    <source>
        <dbReference type="Proteomes" id="UP000887116"/>
    </source>
</evidence>
<protein>
    <submittedName>
        <fullName evidence="2">Uncharacterized protein</fullName>
    </submittedName>
</protein>
<accession>A0A8X6G392</accession>
<evidence type="ECO:0000313" key="2">
    <source>
        <dbReference type="EMBL" id="GFQ95347.1"/>
    </source>
</evidence>
<organism evidence="2 3">
    <name type="scientific">Trichonephila clavata</name>
    <name type="common">Joro spider</name>
    <name type="synonym">Nephila clavata</name>
    <dbReference type="NCBI Taxonomy" id="2740835"/>
    <lineage>
        <taxon>Eukaryota</taxon>
        <taxon>Metazoa</taxon>
        <taxon>Ecdysozoa</taxon>
        <taxon>Arthropoda</taxon>
        <taxon>Chelicerata</taxon>
        <taxon>Arachnida</taxon>
        <taxon>Araneae</taxon>
        <taxon>Araneomorphae</taxon>
        <taxon>Entelegynae</taxon>
        <taxon>Araneoidea</taxon>
        <taxon>Nephilidae</taxon>
        <taxon>Trichonephila</taxon>
    </lineage>
</organism>
<dbReference type="Proteomes" id="UP000887116">
    <property type="component" value="Unassembled WGS sequence"/>
</dbReference>
<name>A0A8X6G392_TRICU</name>
<dbReference type="OrthoDB" id="6414136at2759"/>
<dbReference type="AlphaFoldDB" id="A0A8X6G392"/>
<dbReference type="EMBL" id="BMAO01011878">
    <property type="protein sequence ID" value="GFQ77376.1"/>
    <property type="molecule type" value="Genomic_DNA"/>
</dbReference>
<dbReference type="EMBL" id="BMAO01014499">
    <property type="protein sequence ID" value="GFQ95347.1"/>
    <property type="molecule type" value="Genomic_DNA"/>
</dbReference>
<comment type="caution">
    <text evidence="2">The sequence shown here is derived from an EMBL/GenBank/DDBJ whole genome shotgun (WGS) entry which is preliminary data.</text>
</comment>
<proteinExistence type="predicted"/>
<evidence type="ECO:0000313" key="1">
    <source>
        <dbReference type="EMBL" id="GFQ77376.1"/>
    </source>
</evidence>
<gene>
    <name evidence="2" type="primary">ASM33_04480</name>
    <name evidence="2" type="ORF">TNCT_511441</name>
    <name evidence="1" type="ORF">TNCT_733401</name>
</gene>
<reference evidence="2" key="1">
    <citation type="submission" date="2020-07" db="EMBL/GenBank/DDBJ databases">
        <title>Multicomponent nature underlies the extraordinary mechanical properties of spider dragline silk.</title>
        <authorList>
            <person name="Kono N."/>
            <person name="Nakamura H."/>
            <person name="Mori M."/>
            <person name="Yoshida Y."/>
            <person name="Ohtoshi R."/>
            <person name="Malay A.D."/>
            <person name="Moran D.A.P."/>
            <person name="Tomita M."/>
            <person name="Numata K."/>
            <person name="Arakawa K."/>
        </authorList>
    </citation>
    <scope>NUCLEOTIDE SEQUENCE</scope>
</reference>